<dbReference type="GO" id="GO:0006355">
    <property type="term" value="P:regulation of DNA-templated transcription"/>
    <property type="evidence" value="ECO:0007669"/>
    <property type="project" value="InterPro"/>
</dbReference>
<dbReference type="Proteomes" id="UP000001064">
    <property type="component" value="Unassembled WGS sequence"/>
</dbReference>
<dbReference type="GeneID" id="10504852"/>
<dbReference type="EMBL" id="GL871375">
    <property type="protein sequence ID" value="EGC29933.1"/>
    <property type="molecule type" value="Genomic_DNA"/>
</dbReference>
<dbReference type="InterPro" id="IPR013088">
    <property type="entry name" value="Znf_NHR/GATA"/>
</dbReference>
<feature type="domain" description="GATA-type" evidence="2">
    <location>
        <begin position="154"/>
        <end position="210"/>
    </location>
</feature>
<dbReference type="VEuPathDB" id="AmoebaDB:DICPUDRAFT_99685"/>
<dbReference type="SUPFAM" id="SSF57716">
    <property type="entry name" value="Glucocorticoid receptor-like (DNA-binding domain)"/>
    <property type="match status" value="1"/>
</dbReference>
<dbReference type="GO" id="GO:0008270">
    <property type="term" value="F:zinc ion binding"/>
    <property type="evidence" value="ECO:0007669"/>
    <property type="project" value="InterPro"/>
</dbReference>
<reference evidence="4" key="1">
    <citation type="journal article" date="2011" name="Genome Biol.">
        <title>Comparative genomics of the social amoebae Dictyostelium discoideum and Dictyostelium purpureum.</title>
        <authorList>
            <consortium name="US DOE Joint Genome Institute (JGI-PGF)"/>
            <person name="Sucgang R."/>
            <person name="Kuo A."/>
            <person name="Tian X."/>
            <person name="Salerno W."/>
            <person name="Parikh A."/>
            <person name="Feasley C.L."/>
            <person name="Dalin E."/>
            <person name="Tu H."/>
            <person name="Huang E."/>
            <person name="Barry K."/>
            <person name="Lindquist E."/>
            <person name="Shapiro H."/>
            <person name="Bruce D."/>
            <person name="Schmutz J."/>
            <person name="Salamov A."/>
            <person name="Fey P."/>
            <person name="Gaudet P."/>
            <person name="Anjard C."/>
            <person name="Babu M.M."/>
            <person name="Basu S."/>
            <person name="Bushmanova Y."/>
            <person name="van der Wel H."/>
            <person name="Katoh-Kurasawa M."/>
            <person name="Dinh C."/>
            <person name="Coutinho P.M."/>
            <person name="Saito T."/>
            <person name="Elias M."/>
            <person name="Schaap P."/>
            <person name="Kay R.R."/>
            <person name="Henrissat B."/>
            <person name="Eichinger L."/>
            <person name="Rivero F."/>
            <person name="Putnam N.H."/>
            <person name="West C.M."/>
            <person name="Loomis W.F."/>
            <person name="Chisholm R.L."/>
            <person name="Shaulsky G."/>
            <person name="Strassmann J.E."/>
            <person name="Queller D.C."/>
            <person name="Kuspa A."/>
            <person name="Grigoriev I.V."/>
        </authorList>
    </citation>
    <scope>NUCLEOTIDE SEQUENCE [LARGE SCALE GENOMIC DNA]</scope>
    <source>
        <strain evidence="4">QSDP1</strain>
    </source>
</reference>
<protein>
    <recommendedName>
        <fullName evidence="2">GATA-type domain-containing protein</fullName>
    </recommendedName>
</protein>
<dbReference type="AlphaFoldDB" id="F1A1J2"/>
<evidence type="ECO:0000256" key="1">
    <source>
        <dbReference type="SAM" id="MobiDB-lite"/>
    </source>
</evidence>
<dbReference type="RefSeq" id="XP_003293536.1">
    <property type="nucleotide sequence ID" value="XM_003293488.1"/>
</dbReference>
<gene>
    <name evidence="3" type="ORF">DICPUDRAFT_99685</name>
</gene>
<evidence type="ECO:0000259" key="2">
    <source>
        <dbReference type="SMART" id="SM00401"/>
    </source>
</evidence>
<proteinExistence type="predicted"/>
<dbReference type="InParanoid" id="F1A1J2"/>
<keyword evidence="4" id="KW-1185">Reference proteome</keyword>
<sequence>MDSNWVIINSCGNLMRLQIIKIILEMMSENKEQNSYNDSDQSENNNNTPFLPCKSFDEYDDYESEDTDSEYESPEEYNEQYFSQLEPSFQVQPFTPEPNQSIVTTVFKVNKKINITNDIRTKILYETLYSIIEMKNNNDGSEIPKVRKYKRVGKEGLKTCFICRSTYSPEWRKGWVERDGFSTHALLCNKCGLRIAKQKKSDEKTREQNIFLKWFLIFTVYVKVCKNIIPSTLSILRLEHKNEHVAELKWIDTQYLICVLKRVDIEKERIIFKVINQTLGFCLFFVNMVFKSVYLISNHPSTIPPPTPTLIEAIKIFQ</sequence>
<dbReference type="KEGG" id="dpp:DICPUDRAFT_99685"/>
<dbReference type="InterPro" id="IPR000679">
    <property type="entry name" value="Znf_GATA"/>
</dbReference>
<feature type="region of interest" description="Disordered" evidence="1">
    <location>
        <begin position="33"/>
        <end position="53"/>
    </location>
</feature>
<evidence type="ECO:0000313" key="3">
    <source>
        <dbReference type="EMBL" id="EGC29933.1"/>
    </source>
</evidence>
<dbReference type="SMART" id="SM00401">
    <property type="entry name" value="ZnF_GATA"/>
    <property type="match status" value="1"/>
</dbReference>
<name>F1A1J2_DICPU</name>
<evidence type="ECO:0000313" key="4">
    <source>
        <dbReference type="Proteomes" id="UP000001064"/>
    </source>
</evidence>
<feature type="compositionally biased region" description="Polar residues" evidence="1">
    <location>
        <begin position="33"/>
        <end position="49"/>
    </location>
</feature>
<accession>F1A1J2</accession>
<organism evidence="3 4">
    <name type="scientific">Dictyostelium purpureum</name>
    <name type="common">Slime mold</name>
    <dbReference type="NCBI Taxonomy" id="5786"/>
    <lineage>
        <taxon>Eukaryota</taxon>
        <taxon>Amoebozoa</taxon>
        <taxon>Evosea</taxon>
        <taxon>Eumycetozoa</taxon>
        <taxon>Dictyostelia</taxon>
        <taxon>Dictyosteliales</taxon>
        <taxon>Dictyosteliaceae</taxon>
        <taxon>Dictyostelium</taxon>
    </lineage>
</organism>
<dbReference type="Gene3D" id="3.30.50.10">
    <property type="entry name" value="Erythroid Transcription Factor GATA-1, subunit A"/>
    <property type="match status" value="1"/>
</dbReference>
<dbReference type="GO" id="GO:0043565">
    <property type="term" value="F:sequence-specific DNA binding"/>
    <property type="evidence" value="ECO:0007669"/>
    <property type="project" value="InterPro"/>
</dbReference>